<comment type="caution">
    <text evidence="4">The sequence shown here is derived from an EMBL/GenBank/DDBJ whole genome shotgun (WGS) entry which is preliminary data.</text>
</comment>
<keyword evidence="5" id="KW-1185">Reference proteome</keyword>
<sequence length="182" mass="20316">MREFLLSLVALVFINVAASAQEFKPFSVGVDLGANLSFDNDFGSRFGFLFGIEPAYKITDQIEASIKYDGIVLIGFDDELYTQGARMGSWSLNGKYFFNTNTFRPFAGFGAGVYNITEFTENNDLGFDSYYLGKHFGFAPRGGFQVKHFRFTAEYNIILGEESRNQDYFAIRAGVVIGGGRN</sequence>
<evidence type="ECO:0000313" key="5">
    <source>
        <dbReference type="Proteomes" id="UP000559010"/>
    </source>
</evidence>
<dbReference type="SUPFAM" id="SSF56925">
    <property type="entry name" value="OMPA-like"/>
    <property type="match status" value="1"/>
</dbReference>
<dbReference type="InterPro" id="IPR027385">
    <property type="entry name" value="Beta-barrel_OMP"/>
</dbReference>
<organism evidence="4 5">
    <name type="scientific">Marinigracilibium pacificum</name>
    <dbReference type="NCBI Taxonomy" id="2729599"/>
    <lineage>
        <taxon>Bacteria</taxon>
        <taxon>Pseudomonadati</taxon>
        <taxon>Bacteroidota</taxon>
        <taxon>Cytophagia</taxon>
        <taxon>Cytophagales</taxon>
        <taxon>Flammeovirgaceae</taxon>
        <taxon>Marinigracilibium</taxon>
    </lineage>
</organism>
<protein>
    <submittedName>
        <fullName evidence="4">Porin family protein</fullName>
    </submittedName>
</protein>
<keyword evidence="1 2" id="KW-0732">Signal</keyword>
<evidence type="ECO:0000256" key="1">
    <source>
        <dbReference type="ARBA" id="ARBA00022729"/>
    </source>
</evidence>
<feature type="domain" description="Outer membrane protein beta-barrel" evidence="3">
    <location>
        <begin position="7"/>
        <end position="160"/>
    </location>
</feature>
<evidence type="ECO:0000259" key="3">
    <source>
        <dbReference type="Pfam" id="PF13505"/>
    </source>
</evidence>
<evidence type="ECO:0000256" key="2">
    <source>
        <dbReference type="SAM" id="SignalP"/>
    </source>
</evidence>
<dbReference type="Proteomes" id="UP000559010">
    <property type="component" value="Unassembled WGS sequence"/>
</dbReference>
<feature type="signal peptide" evidence="2">
    <location>
        <begin position="1"/>
        <end position="20"/>
    </location>
</feature>
<gene>
    <name evidence="4" type="ORF">HH304_14120</name>
</gene>
<feature type="chain" id="PRO_5032700572" evidence="2">
    <location>
        <begin position="21"/>
        <end position="182"/>
    </location>
</feature>
<dbReference type="EMBL" id="JABBNU010000008">
    <property type="protein sequence ID" value="NMM49541.1"/>
    <property type="molecule type" value="Genomic_DNA"/>
</dbReference>
<dbReference type="Pfam" id="PF13505">
    <property type="entry name" value="OMP_b-brl"/>
    <property type="match status" value="1"/>
</dbReference>
<proteinExistence type="predicted"/>
<name>A0A848J1H8_9BACT</name>
<dbReference type="AlphaFoldDB" id="A0A848J1H8"/>
<reference evidence="4 5" key="1">
    <citation type="submission" date="2020-04" db="EMBL/GenBank/DDBJ databases">
        <title>Flammeovirgaceae bacterium KN852 isolated from deep sea.</title>
        <authorList>
            <person name="Zhang D.-C."/>
        </authorList>
    </citation>
    <scope>NUCLEOTIDE SEQUENCE [LARGE SCALE GENOMIC DNA]</scope>
    <source>
        <strain evidence="4 5">KN852</strain>
    </source>
</reference>
<dbReference type="RefSeq" id="WP_169682746.1">
    <property type="nucleotide sequence ID" value="NZ_JABBNU010000008.1"/>
</dbReference>
<dbReference type="InterPro" id="IPR011250">
    <property type="entry name" value="OMP/PagP_B-barrel"/>
</dbReference>
<dbReference type="Gene3D" id="2.40.160.20">
    <property type="match status" value="1"/>
</dbReference>
<accession>A0A848J1H8</accession>
<evidence type="ECO:0000313" key="4">
    <source>
        <dbReference type="EMBL" id="NMM49541.1"/>
    </source>
</evidence>